<evidence type="ECO:0000256" key="1">
    <source>
        <dbReference type="SAM" id="Coils"/>
    </source>
</evidence>
<dbReference type="AlphaFoldDB" id="A0A6A6VCM8"/>
<evidence type="ECO:0000313" key="5">
    <source>
        <dbReference type="Proteomes" id="UP000799440"/>
    </source>
</evidence>
<evidence type="ECO:0000256" key="2">
    <source>
        <dbReference type="SAM" id="MobiDB-lite"/>
    </source>
</evidence>
<accession>A0A6A6VCM8</accession>
<feature type="compositionally biased region" description="Polar residues" evidence="2">
    <location>
        <begin position="58"/>
        <end position="87"/>
    </location>
</feature>
<dbReference type="Proteomes" id="UP000799440">
    <property type="component" value="Unassembled WGS sequence"/>
</dbReference>
<keyword evidence="3" id="KW-0732">Signal</keyword>
<feature type="signal peptide" evidence="3">
    <location>
        <begin position="1"/>
        <end position="17"/>
    </location>
</feature>
<dbReference type="OrthoDB" id="3777260at2759"/>
<dbReference type="Gene3D" id="3.40.50.300">
    <property type="entry name" value="P-loop containing nucleotide triphosphate hydrolases"/>
    <property type="match status" value="1"/>
</dbReference>
<organism evidence="4 5">
    <name type="scientific">Sporormia fimetaria CBS 119925</name>
    <dbReference type="NCBI Taxonomy" id="1340428"/>
    <lineage>
        <taxon>Eukaryota</taxon>
        <taxon>Fungi</taxon>
        <taxon>Dikarya</taxon>
        <taxon>Ascomycota</taxon>
        <taxon>Pezizomycotina</taxon>
        <taxon>Dothideomycetes</taxon>
        <taxon>Pleosporomycetidae</taxon>
        <taxon>Pleosporales</taxon>
        <taxon>Sporormiaceae</taxon>
        <taxon>Sporormia</taxon>
    </lineage>
</organism>
<evidence type="ECO:0008006" key="6">
    <source>
        <dbReference type="Google" id="ProtNLM"/>
    </source>
</evidence>
<evidence type="ECO:0000256" key="3">
    <source>
        <dbReference type="SAM" id="SignalP"/>
    </source>
</evidence>
<reference evidence="4" key="1">
    <citation type="journal article" date="2020" name="Stud. Mycol.">
        <title>101 Dothideomycetes genomes: a test case for predicting lifestyles and emergence of pathogens.</title>
        <authorList>
            <person name="Haridas S."/>
            <person name="Albert R."/>
            <person name="Binder M."/>
            <person name="Bloem J."/>
            <person name="Labutti K."/>
            <person name="Salamov A."/>
            <person name="Andreopoulos B."/>
            <person name="Baker S."/>
            <person name="Barry K."/>
            <person name="Bills G."/>
            <person name="Bluhm B."/>
            <person name="Cannon C."/>
            <person name="Castanera R."/>
            <person name="Culley D."/>
            <person name="Daum C."/>
            <person name="Ezra D."/>
            <person name="Gonzalez J."/>
            <person name="Henrissat B."/>
            <person name="Kuo A."/>
            <person name="Liang C."/>
            <person name="Lipzen A."/>
            <person name="Lutzoni F."/>
            <person name="Magnuson J."/>
            <person name="Mondo S."/>
            <person name="Nolan M."/>
            <person name="Ohm R."/>
            <person name="Pangilinan J."/>
            <person name="Park H.-J."/>
            <person name="Ramirez L."/>
            <person name="Alfaro M."/>
            <person name="Sun H."/>
            <person name="Tritt A."/>
            <person name="Yoshinaga Y."/>
            <person name="Zwiers L.-H."/>
            <person name="Turgeon B."/>
            <person name="Goodwin S."/>
            <person name="Spatafora J."/>
            <person name="Crous P."/>
            <person name="Grigoriev I."/>
        </authorList>
    </citation>
    <scope>NUCLEOTIDE SEQUENCE</scope>
    <source>
        <strain evidence="4">CBS 119925</strain>
    </source>
</reference>
<name>A0A6A6VCM8_9PLEO</name>
<sequence length="359" mass="40283">MSLPFFLFSCLSSLTTLEQLCKRSTMPDAFADLLGFARSKTYSIAPPTPRPATPRPASTLSLSSNESPTLVGSNDSPTLVGSTPPSSLTAKHVDVLESELARSPVRTTSLSDIVAMLGLDSKDPLREREEPPRNLEHCVEDFQIYDSPVKRPLKYPDAETEMLKEQVKMLESEKASVNKTMRDKDRQIRQGQETLFDTHSKLKKLTAALEEEREKNKELQAIKEAFNKTVVTLERRTHQLTDSKQDLKQAHAEVEELKKALSRLENTLPGGFVKGAANLVVPAVNTTFRKTVLPCIRCLNSNRACDNKSECAHCRADRQKCPRFRCSAQHLLKRQCPPGCLLKHDDNGWLEADSERPEW</sequence>
<gene>
    <name evidence="4" type="ORF">M011DRAFT_466744</name>
</gene>
<proteinExistence type="predicted"/>
<keyword evidence="1" id="KW-0175">Coiled coil</keyword>
<protein>
    <recommendedName>
        <fullName evidence="6">Zn(2)-C6 fungal-type domain-containing protein</fullName>
    </recommendedName>
</protein>
<feature type="region of interest" description="Disordered" evidence="2">
    <location>
        <begin position="43"/>
        <end position="87"/>
    </location>
</feature>
<dbReference type="InterPro" id="IPR027417">
    <property type="entry name" value="P-loop_NTPase"/>
</dbReference>
<feature type="coiled-coil region" evidence="1">
    <location>
        <begin position="160"/>
        <end position="267"/>
    </location>
</feature>
<feature type="chain" id="PRO_5025524977" description="Zn(2)-C6 fungal-type domain-containing protein" evidence="3">
    <location>
        <begin position="18"/>
        <end position="359"/>
    </location>
</feature>
<dbReference type="EMBL" id="MU006569">
    <property type="protein sequence ID" value="KAF2748338.1"/>
    <property type="molecule type" value="Genomic_DNA"/>
</dbReference>
<evidence type="ECO:0000313" key="4">
    <source>
        <dbReference type="EMBL" id="KAF2748338.1"/>
    </source>
</evidence>
<keyword evidence="5" id="KW-1185">Reference proteome</keyword>